<keyword evidence="14" id="KW-1185">Reference proteome</keyword>
<dbReference type="FunFam" id="3.30.160.60:FF:000213">
    <property type="entry name" value="Zinc finger protein 624"/>
    <property type="match status" value="1"/>
</dbReference>
<feature type="domain" description="C2H2-type" evidence="12">
    <location>
        <begin position="127"/>
        <end position="153"/>
    </location>
</feature>
<dbReference type="AlphaFoldDB" id="A0A8C4QY64"/>
<dbReference type="InterPro" id="IPR036236">
    <property type="entry name" value="Znf_C2H2_sf"/>
</dbReference>
<feature type="domain" description="C2H2-type" evidence="12">
    <location>
        <begin position="182"/>
        <end position="212"/>
    </location>
</feature>
<evidence type="ECO:0000256" key="4">
    <source>
        <dbReference type="ARBA" id="ARBA00022771"/>
    </source>
</evidence>
<accession>A0A8C4QY64</accession>
<dbReference type="PROSITE" id="PS00028">
    <property type="entry name" value="ZINC_FINGER_C2H2_1"/>
    <property type="match status" value="2"/>
</dbReference>
<name>A0A8C4QY64_EPTBU</name>
<dbReference type="PANTHER" id="PTHR16515">
    <property type="entry name" value="PR DOMAIN ZINC FINGER PROTEIN"/>
    <property type="match status" value="1"/>
</dbReference>
<keyword evidence="11" id="KW-1133">Transmembrane helix</keyword>
<evidence type="ECO:0000256" key="6">
    <source>
        <dbReference type="ARBA" id="ARBA00023015"/>
    </source>
</evidence>
<dbReference type="GO" id="GO:0003677">
    <property type="term" value="F:DNA binding"/>
    <property type="evidence" value="ECO:0007669"/>
    <property type="project" value="UniProtKB-KW"/>
</dbReference>
<dbReference type="FunFam" id="3.30.160.60:FF:000690">
    <property type="entry name" value="Zinc finger protein 354C"/>
    <property type="match status" value="1"/>
</dbReference>
<evidence type="ECO:0000256" key="9">
    <source>
        <dbReference type="ARBA" id="ARBA00023242"/>
    </source>
</evidence>
<keyword evidence="5" id="KW-0862">Zinc</keyword>
<dbReference type="PROSITE" id="PS50157">
    <property type="entry name" value="ZINC_FINGER_C2H2_2"/>
    <property type="match status" value="4"/>
</dbReference>
<feature type="domain" description="C2H2-type" evidence="12">
    <location>
        <begin position="99"/>
        <end position="126"/>
    </location>
</feature>
<feature type="domain" description="C2H2-type" evidence="12">
    <location>
        <begin position="154"/>
        <end position="181"/>
    </location>
</feature>
<dbReference type="GeneTree" id="ENSGT00940000166594"/>
<dbReference type="GO" id="GO:0010468">
    <property type="term" value="P:regulation of gene expression"/>
    <property type="evidence" value="ECO:0007669"/>
    <property type="project" value="TreeGrafter"/>
</dbReference>
<organism evidence="13 14">
    <name type="scientific">Eptatretus burgeri</name>
    <name type="common">Inshore hagfish</name>
    <dbReference type="NCBI Taxonomy" id="7764"/>
    <lineage>
        <taxon>Eukaryota</taxon>
        <taxon>Metazoa</taxon>
        <taxon>Chordata</taxon>
        <taxon>Craniata</taxon>
        <taxon>Vertebrata</taxon>
        <taxon>Cyclostomata</taxon>
        <taxon>Myxini</taxon>
        <taxon>Myxiniformes</taxon>
        <taxon>Myxinidae</taxon>
        <taxon>Eptatretinae</taxon>
        <taxon>Eptatretus</taxon>
    </lineage>
</organism>
<dbReference type="Pfam" id="PF00096">
    <property type="entry name" value="zf-C2H2"/>
    <property type="match status" value="2"/>
</dbReference>
<proteinExistence type="predicted"/>
<dbReference type="SMART" id="SM00355">
    <property type="entry name" value="ZnF_C2H2"/>
    <property type="match status" value="4"/>
</dbReference>
<evidence type="ECO:0000256" key="1">
    <source>
        <dbReference type="ARBA" id="ARBA00004123"/>
    </source>
</evidence>
<evidence type="ECO:0000313" key="14">
    <source>
        <dbReference type="Proteomes" id="UP000694388"/>
    </source>
</evidence>
<dbReference type="Gene3D" id="3.30.160.60">
    <property type="entry name" value="Classic Zinc Finger"/>
    <property type="match status" value="4"/>
</dbReference>
<dbReference type="Pfam" id="PF13894">
    <property type="entry name" value="zf-C2H2_4"/>
    <property type="match status" value="1"/>
</dbReference>
<keyword evidence="9" id="KW-0539">Nucleus</keyword>
<evidence type="ECO:0000256" key="2">
    <source>
        <dbReference type="ARBA" id="ARBA00022723"/>
    </source>
</evidence>
<evidence type="ECO:0000256" key="11">
    <source>
        <dbReference type="SAM" id="Phobius"/>
    </source>
</evidence>
<dbReference type="InterPro" id="IPR013087">
    <property type="entry name" value="Znf_C2H2_type"/>
</dbReference>
<protein>
    <recommendedName>
        <fullName evidence="12">C2H2-type domain-containing protein</fullName>
    </recommendedName>
</protein>
<dbReference type="GO" id="GO:0008270">
    <property type="term" value="F:zinc ion binding"/>
    <property type="evidence" value="ECO:0007669"/>
    <property type="project" value="UniProtKB-KW"/>
</dbReference>
<reference evidence="13" key="2">
    <citation type="submission" date="2025-09" db="UniProtKB">
        <authorList>
            <consortium name="Ensembl"/>
        </authorList>
    </citation>
    <scope>IDENTIFICATION</scope>
</reference>
<evidence type="ECO:0000256" key="10">
    <source>
        <dbReference type="PROSITE-ProRule" id="PRU00042"/>
    </source>
</evidence>
<dbReference type="GO" id="GO:0005634">
    <property type="term" value="C:nucleus"/>
    <property type="evidence" value="ECO:0007669"/>
    <property type="project" value="UniProtKB-SubCell"/>
</dbReference>
<dbReference type="PANTHER" id="PTHR16515:SF49">
    <property type="entry name" value="GASTRULA ZINC FINGER PROTEIN XLCGF49.1-LIKE-RELATED"/>
    <property type="match status" value="1"/>
</dbReference>
<dbReference type="Ensembl" id="ENSEBUT00000022900.1">
    <property type="protein sequence ID" value="ENSEBUP00000022324.1"/>
    <property type="gene ID" value="ENSEBUG00000013749.1"/>
</dbReference>
<reference evidence="13" key="1">
    <citation type="submission" date="2025-08" db="UniProtKB">
        <authorList>
            <consortium name="Ensembl"/>
        </authorList>
    </citation>
    <scope>IDENTIFICATION</scope>
</reference>
<evidence type="ECO:0000256" key="8">
    <source>
        <dbReference type="ARBA" id="ARBA00023163"/>
    </source>
</evidence>
<sequence length="219" mass="25097">MVWHGKSDWSSLKCLASTCNLFRLPEVRRDFVIVKIGYLFIYAFILFCALIFTERSEEHITIPSTKADGSSDQERHSIQTSDISSCQGSMKSQSNEQLYRCSVCGKGFNESSQYHTHLKAHNSEYPYSCSICGKAFSMSHCRTHLRVHNDERLYKCTVCEKAFFLSASFRDHMRVHSGERPYECPTCGKTFIRSSNYYTAHAVTDIHKLSNPLHLQKAP</sequence>
<feature type="transmembrane region" description="Helical" evidence="11">
    <location>
        <begin position="31"/>
        <end position="52"/>
    </location>
</feature>
<evidence type="ECO:0000313" key="13">
    <source>
        <dbReference type="Ensembl" id="ENSEBUP00000022324.1"/>
    </source>
</evidence>
<keyword evidence="7" id="KW-0238">DNA-binding</keyword>
<dbReference type="Proteomes" id="UP000694388">
    <property type="component" value="Unplaced"/>
</dbReference>
<evidence type="ECO:0000256" key="3">
    <source>
        <dbReference type="ARBA" id="ARBA00022737"/>
    </source>
</evidence>
<dbReference type="OMA" id="MSHCRTH"/>
<keyword evidence="2" id="KW-0479">Metal-binding</keyword>
<dbReference type="FunFam" id="3.30.160.60:FF:000446">
    <property type="entry name" value="Zinc finger protein"/>
    <property type="match status" value="1"/>
</dbReference>
<keyword evidence="6" id="KW-0805">Transcription regulation</keyword>
<keyword evidence="11" id="KW-0812">Transmembrane</keyword>
<dbReference type="InterPro" id="IPR050331">
    <property type="entry name" value="Zinc_finger"/>
</dbReference>
<keyword evidence="11" id="KW-0472">Membrane</keyword>
<keyword evidence="3" id="KW-0677">Repeat</keyword>
<dbReference type="SUPFAM" id="SSF57667">
    <property type="entry name" value="beta-beta-alpha zinc fingers"/>
    <property type="match status" value="2"/>
</dbReference>
<keyword evidence="8" id="KW-0804">Transcription</keyword>
<evidence type="ECO:0000259" key="12">
    <source>
        <dbReference type="PROSITE" id="PS50157"/>
    </source>
</evidence>
<evidence type="ECO:0000256" key="7">
    <source>
        <dbReference type="ARBA" id="ARBA00023125"/>
    </source>
</evidence>
<evidence type="ECO:0000256" key="5">
    <source>
        <dbReference type="ARBA" id="ARBA00022833"/>
    </source>
</evidence>
<keyword evidence="4 10" id="KW-0863">Zinc-finger</keyword>
<comment type="subcellular location">
    <subcellularLocation>
        <location evidence="1">Nucleus</location>
    </subcellularLocation>
</comment>